<dbReference type="SUPFAM" id="SSF53098">
    <property type="entry name" value="Ribonuclease H-like"/>
    <property type="match status" value="1"/>
</dbReference>
<dbReference type="InterPro" id="IPR012337">
    <property type="entry name" value="RNaseH-like_sf"/>
</dbReference>
<dbReference type="InterPro" id="IPR001357">
    <property type="entry name" value="BRCT_dom"/>
</dbReference>
<reference evidence="3" key="2">
    <citation type="submission" date="2021-04" db="EMBL/GenBank/DDBJ databases">
        <authorList>
            <person name="Gilroy R."/>
        </authorList>
    </citation>
    <scope>NUCLEOTIDE SEQUENCE</scope>
    <source>
        <strain evidence="3">ChiHejej3B27-3195</strain>
    </source>
</reference>
<feature type="region of interest" description="Disordered" evidence="1">
    <location>
        <begin position="212"/>
        <end position="241"/>
    </location>
</feature>
<organism evidence="3 4">
    <name type="scientific">Candidatus Nesterenkonia stercoripullorum</name>
    <dbReference type="NCBI Taxonomy" id="2838701"/>
    <lineage>
        <taxon>Bacteria</taxon>
        <taxon>Bacillati</taxon>
        <taxon>Actinomycetota</taxon>
        <taxon>Actinomycetes</taxon>
        <taxon>Micrococcales</taxon>
        <taxon>Micrococcaceae</taxon>
        <taxon>Nesterenkonia</taxon>
    </lineage>
</organism>
<name>A0A9D1US91_9MICC</name>
<sequence length="364" mass="39175">MSLDFTAVDFETANGFRGSPCAVGLVRVRGGVEVDSFYAEMRPPEGFDRFDPRHVEIHGIAAEQVRLAPRFADLFPRIRRFIGEDMMVAHNASFDVEVFESALEVSGLDSPGLRCLCSVKLSRNHYELASHALPASSACAGYSLTRHHYALDDARAAAAIVCDIAARSEQPDIEVLFAASDIPVEHVPAWQGERSRESAATRQVRPMQHLFDARRGDSPPSAMPDLMRWQDEGPQLQPNPEADPSGAFFGVHIVLTGTLGVPRAELKAVLAGLGAQTGSRVTGRTTLVVVGDGFSEADLGLPVEQTPALQSRKARDGLRRRAQGQLIRFVSEGALAAELGSDWPVPSAYPGAHETAETGAVLTG</sequence>
<evidence type="ECO:0000259" key="2">
    <source>
        <dbReference type="PROSITE" id="PS50172"/>
    </source>
</evidence>
<dbReference type="PANTHER" id="PTHR30231:SF42">
    <property type="entry name" value="EXONUCLEASE"/>
    <property type="match status" value="1"/>
</dbReference>
<dbReference type="InterPro" id="IPR013520">
    <property type="entry name" value="Ribonucl_H"/>
</dbReference>
<dbReference type="EMBL" id="DXGD01000034">
    <property type="protein sequence ID" value="HIW98680.1"/>
    <property type="molecule type" value="Genomic_DNA"/>
</dbReference>
<dbReference type="GO" id="GO:0003676">
    <property type="term" value="F:nucleic acid binding"/>
    <property type="evidence" value="ECO:0007669"/>
    <property type="project" value="InterPro"/>
</dbReference>
<dbReference type="Proteomes" id="UP000824151">
    <property type="component" value="Unassembled WGS sequence"/>
</dbReference>
<feature type="domain" description="BRCT" evidence="2">
    <location>
        <begin position="243"/>
        <end position="292"/>
    </location>
</feature>
<dbReference type="InterPro" id="IPR036420">
    <property type="entry name" value="BRCT_dom_sf"/>
</dbReference>
<dbReference type="PANTHER" id="PTHR30231">
    <property type="entry name" value="DNA POLYMERASE III SUBUNIT EPSILON"/>
    <property type="match status" value="1"/>
</dbReference>
<proteinExistence type="predicted"/>
<evidence type="ECO:0000256" key="1">
    <source>
        <dbReference type="SAM" id="MobiDB-lite"/>
    </source>
</evidence>
<dbReference type="AlphaFoldDB" id="A0A9D1US91"/>
<dbReference type="GO" id="GO:0008408">
    <property type="term" value="F:3'-5' exonuclease activity"/>
    <property type="evidence" value="ECO:0007669"/>
    <property type="project" value="TreeGrafter"/>
</dbReference>
<protein>
    <submittedName>
        <fullName evidence="3">3'-5' exoribonuclease</fullName>
    </submittedName>
</protein>
<dbReference type="InterPro" id="IPR036397">
    <property type="entry name" value="RNaseH_sf"/>
</dbReference>
<reference evidence="3" key="1">
    <citation type="journal article" date="2021" name="PeerJ">
        <title>Extensive microbial diversity within the chicken gut microbiome revealed by metagenomics and culture.</title>
        <authorList>
            <person name="Gilroy R."/>
            <person name="Ravi A."/>
            <person name="Getino M."/>
            <person name="Pursley I."/>
            <person name="Horton D.L."/>
            <person name="Alikhan N.F."/>
            <person name="Baker D."/>
            <person name="Gharbi K."/>
            <person name="Hall N."/>
            <person name="Watson M."/>
            <person name="Adriaenssens E.M."/>
            <person name="Foster-Nyarko E."/>
            <person name="Jarju S."/>
            <person name="Secka A."/>
            <person name="Antonio M."/>
            <person name="Oren A."/>
            <person name="Chaudhuri R.R."/>
            <person name="La Ragione R."/>
            <person name="Hildebrand F."/>
            <person name="Pallen M.J."/>
        </authorList>
    </citation>
    <scope>NUCLEOTIDE SEQUENCE</scope>
    <source>
        <strain evidence="3">ChiHejej3B27-3195</strain>
    </source>
</reference>
<evidence type="ECO:0000313" key="3">
    <source>
        <dbReference type="EMBL" id="HIW98680.1"/>
    </source>
</evidence>
<dbReference type="Pfam" id="PF00929">
    <property type="entry name" value="RNase_T"/>
    <property type="match status" value="1"/>
</dbReference>
<dbReference type="PROSITE" id="PS50172">
    <property type="entry name" value="BRCT"/>
    <property type="match status" value="1"/>
</dbReference>
<dbReference type="SUPFAM" id="SSF52113">
    <property type="entry name" value="BRCT domain"/>
    <property type="match status" value="1"/>
</dbReference>
<dbReference type="SMART" id="SM00479">
    <property type="entry name" value="EXOIII"/>
    <property type="match status" value="1"/>
</dbReference>
<dbReference type="GO" id="GO:0005829">
    <property type="term" value="C:cytosol"/>
    <property type="evidence" value="ECO:0007669"/>
    <property type="project" value="TreeGrafter"/>
</dbReference>
<dbReference type="Gene3D" id="3.40.50.10190">
    <property type="entry name" value="BRCT domain"/>
    <property type="match status" value="1"/>
</dbReference>
<evidence type="ECO:0000313" key="4">
    <source>
        <dbReference type="Proteomes" id="UP000824151"/>
    </source>
</evidence>
<comment type="caution">
    <text evidence="3">The sequence shown here is derived from an EMBL/GenBank/DDBJ whole genome shotgun (WGS) entry which is preliminary data.</text>
</comment>
<accession>A0A9D1US91</accession>
<gene>
    <name evidence="3" type="ORF">H9871_00900</name>
</gene>
<dbReference type="Gene3D" id="3.30.420.10">
    <property type="entry name" value="Ribonuclease H-like superfamily/Ribonuclease H"/>
    <property type="match status" value="1"/>
</dbReference>